<organism evidence="5">
    <name type="scientific">mine drainage metagenome</name>
    <dbReference type="NCBI Taxonomy" id="410659"/>
    <lineage>
        <taxon>unclassified sequences</taxon>
        <taxon>metagenomes</taxon>
        <taxon>ecological metagenomes</taxon>
    </lineage>
</organism>
<keyword evidence="3" id="KW-0234">DNA repair</keyword>
<protein>
    <submittedName>
        <fullName evidence="5">N-glycosylase/DNA lyase</fullName>
    </submittedName>
</protein>
<dbReference type="Gene3D" id="1.10.340.30">
    <property type="entry name" value="Hypothetical protein, domain 2"/>
    <property type="match status" value="1"/>
</dbReference>
<evidence type="ECO:0000256" key="2">
    <source>
        <dbReference type="ARBA" id="ARBA00022801"/>
    </source>
</evidence>
<dbReference type="GO" id="GO:0003906">
    <property type="term" value="F:DNA-(apurinic or apyrimidinic site) endonuclease activity"/>
    <property type="evidence" value="ECO:0007669"/>
    <property type="project" value="InterPro"/>
</dbReference>
<dbReference type="AlphaFoldDB" id="T0Z0L5"/>
<reference evidence="5" key="1">
    <citation type="submission" date="2013-08" db="EMBL/GenBank/DDBJ databases">
        <authorList>
            <person name="Mendez C."/>
            <person name="Richter M."/>
            <person name="Ferrer M."/>
            <person name="Sanchez J."/>
        </authorList>
    </citation>
    <scope>NUCLEOTIDE SEQUENCE</scope>
</reference>
<dbReference type="Gene3D" id="1.10.1670.10">
    <property type="entry name" value="Helix-hairpin-Helix base-excision DNA repair enzymes (C-terminal)"/>
    <property type="match status" value="1"/>
</dbReference>
<keyword evidence="1" id="KW-0227">DNA damage</keyword>
<dbReference type="GO" id="GO:0016829">
    <property type="term" value="F:lyase activity"/>
    <property type="evidence" value="ECO:0007669"/>
    <property type="project" value="UniProtKB-KW"/>
</dbReference>
<accession>T0Z0L5</accession>
<comment type="caution">
    <text evidence="5">The sequence shown here is derived from an EMBL/GenBank/DDBJ whole genome shotgun (WGS) entry which is preliminary data.</text>
</comment>
<evidence type="ECO:0000313" key="5">
    <source>
        <dbReference type="EMBL" id="EQD38858.1"/>
    </source>
</evidence>
<dbReference type="GO" id="GO:0006281">
    <property type="term" value="P:DNA repair"/>
    <property type="evidence" value="ECO:0007669"/>
    <property type="project" value="UniProtKB-KW"/>
</dbReference>
<keyword evidence="4" id="KW-0326">Glycosidase</keyword>
<dbReference type="InterPro" id="IPR011257">
    <property type="entry name" value="DNA_glycosylase"/>
</dbReference>
<dbReference type="InterPro" id="IPR012092">
    <property type="entry name" value="DNA_glyclase/AP_lyase_Ogg"/>
</dbReference>
<dbReference type="Pfam" id="PF22175">
    <property type="entry name" value="Ogg-HhH"/>
    <property type="match status" value="1"/>
</dbReference>
<keyword evidence="2" id="KW-0378">Hydrolase</keyword>
<sequence>MRRRVTNKYLGVLNNHITTVLVDSMAGKTVIITEADIGKAKYLRRKEVLDTVTESNAFAAGIYCILSVAENNSKVNTLMARLEGAGLLMPEAALHGNEKLGELVSYIRFPNKKHNSIIGFSEWWNNSVMPQQLLDDVHDGRSKEFELRRLISEQRIGLGYKGASFFMVKLGYENIVPVDIWMLRFLKDSGYGVIVPDYRTLGGLTGKRYLQYERLISDIAVDKGMTPSFFQFIIWAKYSNYKPQSGLYDYDTD</sequence>
<dbReference type="SUPFAM" id="SSF48150">
    <property type="entry name" value="DNA-glycosylase"/>
    <property type="match status" value="1"/>
</dbReference>
<evidence type="ECO:0000256" key="4">
    <source>
        <dbReference type="ARBA" id="ARBA00023295"/>
    </source>
</evidence>
<dbReference type="GO" id="GO:0016799">
    <property type="term" value="F:hydrolase activity, hydrolyzing N-glycosyl compounds"/>
    <property type="evidence" value="ECO:0007669"/>
    <property type="project" value="InterPro"/>
</dbReference>
<reference evidence="5" key="2">
    <citation type="journal article" date="2014" name="ISME J.">
        <title>Microbial stratification in low pH oxic and suboxic macroscopic growths along an acid mine drainage.</title>
        <authorList>
            <person name="Mendez-Garcia C."/>
            <person name="Mesa V."/>
            <person name="Sprenger R.R."/>
            <person name="Richter M."/>
            <person name="Diez M.S."/>
            <person name="Solano J."/>
            <person name="Bargiela R."/>
            <person name="Golyshina O.V."/>
            <person name="Manteca A."/>
            <person name="Ramos J.L."/>
            <person name="Gallego J.R."/>
            <person name="Llorente I."/>
            <person name="Martins Dos Santos V.A."/>
            <person name="Jensen O.N."/>
            <person name="Pelaez A.I."/>
            <person name="Sanchez J."/>
            <person name="Ferrer M."/>
        </authorList>
    </citation>
    <scope>NUCLEOTIDE SEQUENCE</scope>
</reference>
<name>T0Z0L5_9ZZZZ</name>
<dbReference type="InterPro" id="IPR023170">
    <property type="entry name" value="HhH_base_excis_C"/>
</dbReference>
<gene>
    <name evidence="5" type="ORF">B2A_11317</name>
</gene>
<evidence type="ECO:0000256" key="1">
    <source>
        <dbReference type="ARBA" id="ARBA00022763"/>
    </source>
</evidence>
<proteinExistence type="predicted"/>
<keyword evidence="5" id="KW-0456">Lyase</keyword>
<dbReference type="EMBL" id="AUZZ01008162">
    <property type="protein sequence ID" value="EQD38858.1"/>
    <property type="molecule type" value="Genomic_DNA"/>
</dbReference>
<evidence type="ECO:0000256" key="3">
    <source>
        <dbReference type="ARBA" id="ARBA00023204"/>
    </source>
</evidence>